<sequence>MRLKGTAKTLGGGNFSRPALEQAMVRGEREWDAVASFCEAVLLEEAAERQRAHTSYPGRRAGLSRHLGRRVSRDDFRLP</sequence>
<accession>A0A2W1BYR2</accession>
<evidence type="ECO:0000313" key="1">
    <source>
        <dbReference type="EMBL" id="PZC78785.1"/>
    </source>
</evidence>
<dbReference type="AlphaFoldDB" id="A0A2W1BYR2"/>
<keyword evidence="2" id="KW-1185">Reference proteome</keyword>
<reference evidence="1 2" key="1">
    <citation type="journal article" date="2017" name="BMC Biol.">
        <title>Genomic innovations, transcriptional plasticity and gene loss underlying the evolution and divergence of two highly polyphagous and invasive Helicoverpa pest species.</title>
        <authorList>
            <person name="Pearce S.L."/>
            <person name="Clarke D.F."/>
            <person name="East P.D."/>
            <person name="Elfekih S."/>
            <person name="Gordon K.H."/>
            <person name="Jermiin L.S."/>
            <person name="McGaughran A."/>
            <person name="Oakeshott J.G."/>
            <person name="Papanikolaou A."/>
            <person name="Perera O.P."/>
            <person name="Rane R.V."/>
            <person name="Richards S."/>
            <person name="Tay W.T."/>
            <person name="Walsh T.K."/>
            <person name="Anderson A."/>
            <person name="Anderson C.J."/>
            <person name="Asgari S."/>
            <person name="Board P.G."/>
            <person name="Bretschneider A."/>
            <person name="Campbell P.M."/>
            <person name="Chertemps T."/>
            <person name="Christeller J.T."/>
            <person name="Coppin C.W."/>
            <person name="Downes S.J."/>
            <person name="Duan G."/>
            <person name="Farnsworth C.A."/>
            <person name="Good R.T."/>
            <person name="Han L.B."/>
            <person name="Han Y.C."/>
            <person name="Hatje K."/>
            <person name="Horne I."/>
            <person name="Huang Y.P."/>
            <person name="Hughes D.S."/>
            <person name="Jacquin-Joly E."/>
            <person name="James W."/>
            <person name="Jhangiani S."/>
            <person name="Kollmar M."/>
            <person name="Kuwar S.S."/>
            <person name="Li S."/>
            <person name="Liu N.Y."/>
            <person name="Maibeche M.T."/>
            <person name="Miller J.R."/>
            <person name="Montagne N."/>
            <person name="Perry T."/>
            <person name="Qu J."/>
            <person name="Song S.V."/>
            <person name="Sutton G.G."/>
            <person name="Vogel H."/>
            <person name="Walenz B.P."/>
            <person name="Xu W."/>
            <person name="Zhang H.J."/>
            <person name="Zou Z."/>
            <person name="Batterham P."/>
            <person name="Edwards O.R."/>
            <person name="Feyereisen R."/>
            <person name="Gibbs R.A."/>
            <person name="Heckel D.G."/>
            <person name="McGrath A."/>
            <person name="Robin C."/>
            <person name="Scherer S.E."/>
            <person name="Worley K.C."/>
            <person name="Wu Y.D."/>
        </authorList>
    </citation>
    <scope>NUCLEOTIDE SEQUENCE [LARGE SCALE GENOMIC DNA]</scope>
    <source>
        <strain evidence="1">Harm_GR_Male_#8</strain>
        <tissue evidence="1">Whole organism</tissue>
    </source>
</reference>
<name>A0A2W1BYR2_HELAM</name>
<protein>
    <submittedName>
        <fullName evidence="1">Uncharacterized protein</fullName>
    </submittedName>
</protein>
<dbReference type="OrthoDB" id="7480128at2759"/>
<evidence type="ECO:0000313" key="2">
    <source>
        <dbReference type="Proteomes" id="UP000249218"/>
    </source>
</evidence>
<proteinExistence type="predicted"/>
<dbReference type="EMBL" id="KZ149895">
    <property type="protein sequence ID" value="PZC78785.1"/>
    <property type="molecule type" value="Genomic_DNA"/>
</dbReference>
<organism evidence="1 2">
    <name type="scientific">Helicoverpa armigera</name>
    <name type="common">Cotton bollworm</name>
    <name type="synonym">Heliothis armigera</name>
    <dbReference type="NCBI Taxonomy" id="29058"/>
    <lineage>
        <taxon>Eukaryota</taxon>
        <taxon>Metazoa</taxon>
        <taxon>Ecdysozoa</taxon>
        <taxon>Arthropoda</taxon>
        <taxon>Hexapoda</taxon>
        <taxon>Insecta</taxon>
        <taxon>Pterygota</taxon>
        <taxon>Neoptera</taxon>
        <taxon>Endopterygota</taxon>
        <taxon>Lepidoptera</taxon>
        <taxon>Glossata</taxon>
        <taxon>Ditrysia</taxon>
        <taxon>Noctuoidea</taxon>
        <taxon>Noctuidae</taxon>
        <taxon>Heliothinae</taxon>
        <taxon>Helicoverpa</taxon>
    </lineage>
</organism>
<dbReference type="Proteomes" id="UP000249218">
    <property type="component" value="Unassembled WGS sequence"/>
</dbReference>
<gene>
    <name evidence="1" type="primary">HaOG217111</name>
    <name evidence="1" type="ORF">B5X24_HaOG217111</name>
</gene>